<feature type="transmembrane region" description="Helical" evidence="1">
    <location>
        <begin position="547"/>
        <end position="564"/>
    </location>
</feature>
<dbReference type="GeneID" id="56440232"/>
<feature type="transmembrane region" description="Helical" evidence="1">
    <location>
        <begin position="522"/>
        <end position="541"/>
    </location>
</feature>
<proteinExistence type="predicted"/>
<evidence type="ECO:0000313" key="3">
    <source>
        <dbReference type="Proteomes" id="UP000000332"/>
    </source>
</evidence>
<feature type="transmembrane region" description="Helical" evidence="1">
    <location>
        <begin position="7"/>
        <end position="28"/>
    </location>
</feature>
<dbReference type="RefSeq" id="WP_013244602.1">
    <property type="nucleotide sequence ID" value="NC_014330.1"/>
</dbReference>
<feature type="transmembrane region" description="Helical" evidence="1">
    <location>
        <begin position="189"/>
        <end position="211"/>
    </location>
</feature>
<feature type="transmembrane region" description="Helical" evidence="1">
    <location>
        <begin position="357"/>
        <end position="378"/>
    </location>
</feature>
<dbReference type="STRING" id="759914.BP951000_1672"/>
<keyword evidence="1" id="KW-0812">Transmembrane</keyword>
<evidence type="ECO:0000256" key="1">
    <source>
        <dbReference type="SAM" id="Phobius"/>
    </source>
</evidence>
<feature type="transmembrane region" description="Helical" evidence="1">
    <location>
        <begin position="303"/>
        <end position="323"/>
    </location>
</feature>
<dbReference type="Proteomes" id="UP000000332">
    <property type="component" value="Chromosome"/>
</dbReference>
<dbReference type="eggNOG" id="ENOG502ZB6B">
    <property type="taxonomic scope" value="Bacteria"/>
</dbReference>
<feature type="transmembrane region" description="Helical" evidence="1">
    <location>
        <begin position="457"/>
        <end position="476"/>
    </location>
</feature>
<feature type="transmembrane region" description="Helical" evidence="1">
    <location>
        <begin position="248"/>
        <end position="270"/>
    </location>
</feature>
<feature type="transmembrane region" description="Helical" evidence="1">
    <location>
        <begin position="217"/>
        <end position="236"/>
    </location>
</feature>
<dbReference type="EMBL" id="CP002025">
    <property type="protein sequence ID" value="ADK31653.1"/>
    <property type="molecule type" value="Genomic_DNA"/>
</dbReference>
<dbReference type="HOGENOM" id="CLU_423167_0_0_12"/>
<feature type="transmembrane region" description="Helical" evidence="1">
    <location>
        <begin position="390"/>
        <end position="411"/>
    </location>
</feature>
<accession>D8IET0</accession>
<dbReference type="InParanoid" id="D8IET0"/>
<name>D8IET0_BRAP9</name>
<feature type="transmembrane region" description="Helical" evidence="1">
    <location>
        <begin position="496"/>
        <end position="515"/>
    </location>
</feature>
<organism evidence="2 3">
    <name type="scientific">Brachyspira pilosicoli (strain ATCC BAA-1826 / 95/1000)</name>
    <dbReference type="NCBI Taxonomy" id="759914"/>
    <lineage>
        <taxon>Bacteria</taxon>
        <taxon>Pseudomonadati</taxon>
        <taxon>Spirochaetota</taxon>
        <taxon>Spirochaetia</taxon>
        <taxon>Brachyspirales</taxon>
        <taxon>Brachyspiraceae</taxon>
        <taxon>Brachyspira</taxon>
    </lineage>
</organism>
<keyword evidence="1" id="KW-1133">Transmembrane helix</keyword>
<keyword evidence="1" id="KW-0472">Membrane</keyword>
<evidence type="ECO:0000313" key="2">
    <source>
        <dbReference type="EMBL" id="ADK31653.1"/>
    </source>
</evidence>
<protein>
    <submittedName>
        <fullName evidence="2">Uncharacterized protein</fullName>
    </submittedName>
</protein>
<sequence length="647" mass="75915">MKNKNLFFKIYIAFVVIFAVSIIVLSFLGNKERIGYLSEFKINITETLELNNLNIEEINQLFTVNNNLDEAAITNYVLTNNSIMNYSYNFRIKYYDKVFRNSDIYDVYPDINKISENNNYIKKIGMIRNGSPFGNLVSSRIIDDNEDSYDISYTLSLKIEYIIFLFFMIIFLIIFKYKSDSAFFDKNINIKLSTMMIMGYLYLILPYMIFVVTWTKYFVSIPITISMIILLYVLIKDSINNYNNILKINIYTLCAIIFISILFILITGVGEVFDQSYDALSGRNAVFRDLVNFSWPLIYSENGFGFVFYFAHWVIPALCGKLFGFSFAKVMLVLWSSFGILIFFILTMMHIKNKNNIFIIISLFIFIIFCPIDFHWFFSFKTAYNSNIQNIYWLFNQSIGIWVMSSLFLHQKKSTNFAFLGLSIVFYSPYAIIGILPYMIVKVVLDVKNNKLSEIKNIFSVSNILSSISIFPLMYLYLSSTSTVNDGFTILIQQNILRLLISYMLNFGILMLLLFKDNKNNYIFYTTIFVFIFVSMIQYSLDHNFHRTNTTAFFFLYVFVIKYFNDNLNVQSFKKYVMMFIIIYSSTGVLSYIDFQLMSFINRGLKPTKNIGNTTYNVKENSWVLRTITCQDMDNSIFFKYIAKDKK</sequence>
<feature type="transmembrane region" description="Helical" evidence="1">
    <location>
        <begin position="159"/>
        <end position="177"/>
    </location>
</feature>
<feature type="transmembrane region" description="Helical" evidence="1">
    <location>
        <begin position="576"/>
        <end position="593"/>
    </location>
</feature>
<dbReference type="KEGG" id="bpo:BP951000_1672"/>
<feature type="transmembrane region" description="Helical" evidence="1">
    <location>
        <begin position="417"/>
        <end position="445"/>
    </location>
</feature>
<feature type="transmembrane region" description="Helical" evidence="1">
    <location>
        <begin position="330"/>
        <end position="351"/>
    </location>
</feature>
<gene>
    <name evidence="2" type="ordered locus">BP951000_1672</name>
</gene>
<keyword evidence="3" id="KW-1185">Reference proteome</keyword>
<reference evidence="2 3" key="1">
    <citation type="journal article" date="2010" name="PLoS ONE">
        <title>The complete genome sequence of the pathogenic intestinal spirochete Brachyspira pilosicoli and comparison with other Brachyspira genomes.</title>
        <authorList>
            <person name="Wanchanthuek P."/>
            <person name="Bellgard M.I."/>
            <person name="La T."/>
            <person name="Ryan K."/>
            <person name="Moolhuijzen P."/>
            <person name="Chapman B."/>
            <person name="Black M."/>
            <person name="Schibeci D."/>
            <person name="Hunter A."/>
            <person name="Barrero R."/>
            <person name="Phillips N.D."/>
            <person name="Hampson D.J."/>
        </authorList>
    </citation>
    <scope>NUCLEOTIDE SEQUENCE [LARGE SCALE GENOMIC DNA]</scope>
    <source>
        <strain evidence="3">ATCC BAA-1826 / 95/1000</strain>
    </source>
</reference>
<dbReference type="AlphaFoldDB" id="D8IET0"/>